<gene>
    <name evidence="3" type="ORF">A4X06_0g8269</name>
</gene>
<dbReference type="EMBL" id="LWDE02001732">
    <property type="protein sequence ID" value="KAE8239428.1"/>
    <property type="molecule type" value="Genomic_DNA"/>
</dbReference>
<evidence type="ECO:0000256" key="1">
    <source>
        <dbReference type="SAM" id="SignalP"/>
    </source>
</evidence>
<name>A0A8X7ML00_9BASI</name>
<feature type="domain" description="Reverse transcriptase" evidence="2">
    <location>
        <begin position="340"/>
        <end position="601"/>
    </location>
</feature>
<sequence length="1184" mass="128157">MATWLSHVVPSSTLLSLIFSPLLRLLGKHRLASLCSSSSFLTLSLDPTPVPHADTLLTTSSLRNLSVVTLNCGAGGLSKRLREFAPSARSILHSADIICLQEAHVTLTITFDDTNGIESFLGTIPRSPFRGLLTADTGILIRSSTFVVERFAHGKHWAHVLLSLPPLLDHETSAFSLRLIDELATSAIKLESLNCRSPQDMAHLPELVARYRASLAALDLALSLPFYSRLSASELRLSSWLASSSVSPRSTPMPTLIHEGRSHSDPASKLEAIHSFFSPFTDRTPSLSLSNPTAPPPFTAEDVAQALKLANRRASAGPDGLMYRVWFELLPTSGPLLAALANSLGEGQTFPVAARSILLPKKARLLAVGDDILPWTQAAFLPGRRTTLVSGILQCLMDLGNCGSSLSPPPFFVISLDQKKAYDRVRHEWLFACLRNLGLPLPLLLLLAALYSEATTRFHTADGATDPVSFAAGVLQGDSSSCILYNISFQPLHDLLRALGVGIHVPGLGFLTSLSFADDSLIFLEASARGLLQWQTLLNALHLYERTSNARINASKSAFWLVGHPSPTDSPHAAALASLISAHGLSCLSNDPVITHLGHPISRTPSPPLPAILERLAAIRCRALCFPTLGVCILSRVQKAKQFLTSRLWHCISLGALPTNFSVLYYSTINPYLFAPTNPYISPADLARPRHLGGFGLIHPDHMATALSLSFLRQYLPDTGSAGGWLRSALTDELRRGSEAPPALLLARSSPAFTSLQHGDKRAEGGFGRLLHALAIVDLGLSDDWVLLPAPALLTLPWTLVFRGLHLSDQNLVRYTRTGWITLGDLLWLAPTDAHGPLHPGARLGIPRPAAVRANCRSRPYRDGPPGSVPTLGVVDLWGMLPSPVAATLSAFAASSASAFGLQPPFAAVAPPAWPSAQSWLPFRQDPGYDAFPWHLLTINGCPLHAAPPARVRQLLATTQPRSPGWTFPITVPPAFWVKVWRELEDSPLPADIRSTCLIVLGRNLWTFRATPLCPVGCPAPDSPTHGICACPEALRVWRACLPLLYALGVDEPLEFTAFHIVGAWPALPLLRPRIVLWRNVVLATLHHARITAGRDGRTAGRTPDFHHCDRHDVLSLATASVVLSLSTAWTRLLRRSAPLLRERFLKTWVTGSRLLTIIGDDLVPSPVFDGPPSLPMVSNGFPA</sequence>
<keyword evidence="1" id="KW-0732">Signal</keyword>
<feature type="signal peptide" evidence="1">
    <location>
        <begin position="1"/>
        <end position="16"/>
    </location>
</feature>
<protein>
    <recommendedName>
        <fullName evidence="2">Reverse transcriptase domain-containing protein</fullName>
    </recommendedName>
</protein>
<dbReference type="SUPFAM" id="SSF56672">
    <property type="entry name" value="DNA/RNA polymerases"/>
    <property type="match status" value="1"/>
</dbReference>
<dbReference type="AlphaFoldDB" id="A0A8X7ML00"/>
<proteinExistence type="predicted"/>
<dbReference type="InterPro" id="IPR043502">
    <property type="entry name" value="DNA/RNA_pol_sf"/>
</dbReference>
<dbReference type="Pfam" id="PF00078">
    <property type="entry name" value="RVT_1"/>
    <property type="match status" value="1"/>
</dbReference>
<dbReference type="InterPro" id="IPR000477">
    <property type="entry name" value="RT_dom"/>
</dbReference>
<evidence type="ECO:0000313" key="3">
    <source>
        <dbReference type="EMBL" id="KAE8239428.1"/>
    </source>
</evidence>
<dbReference type="PROSITE" id="PS50878">
    <property type="entry name" value="RT_POL"/>
    <property type="match status" value="1"/>
</dbReference>
<comment type="caution">
    <text evidence="3">The sequence shown here is derived from an EMBL/GenBank/DDBJ whole genome shotgun (WGS) entry which is preliminary data.</text>
</comment>
<accession>A0A8X7ML00</accession>
<reference evidence="3" key="2">
    <citation type="journal article" date="2019" name="IMA Fungus">
        <title>Genome sequencing and comparison of five Tilletia species to identify candidate genes for the detection of regulated species infecting wheat.</title>
        <authorList>
            <person name="Nguyen H.D.T."/>
            <person name="Sultana T."/>
            <person name="Kesanakurti P."/>
            <person name="Hambleton S."/>
        </authorList>
    </citation>
    <scope>NUCLEOTIDE SEQUENCE</scope>
    <source>
        <strain evidence="3">DAOMC 236426</strain>
    </source>
</reference>
<reference evidence="3" key="1">
    <citation type="submission" date="2016-04" db="EMBL/GenBank/DDBJ databases">
        <authorList>
            <person name="Nguyen H.D."/>
            <person name="Samba Siva P."/>
            <person name="Cullis J."/>
            <person name="Levesque C.A."/>
            <person name="Hambleton S."/>
        </authorList>
    </citation>
    <scope>NUCLEOTIDE SEQUENCE</scope>
    <source>
        <strain evidence="3">DAOMC 236426</strain>
    </source>
</reference>
<dbReference type="PANTHER" id="PTHR19446">
    <property type="entry name" value="REVERSE TRANSCRIPTASES"/>
    <property type="match status" value="1"/>
</dbReference>
<evidence type="ECO:0000313" key="4">
    <source>
        <dbReference type="Proteomes" id="UP000077684"/>
    </source>
</evidence>
<keyword evidence="4" id="KW-1185">Reference proteome</keyword>
<evidence type="ECO:0000259" key="2">
    <source>
        <dbReference type="PROSITE" id="PS50878"/>
    </source>
</evidence>
<dbReference type="Proteomes" id="UP000077684">
    <property type="component" value="Unassembled WGS sequence"/>
</dbReference>
<organism evidence="3 4">
    <name type="scientific">Tilletia controversa</name>
    <name type="common">dwarf bunt fungus</name>
    <dbReference type="NCBI Taxonomy" id="13291"/>
    <lineage>
        <taxon>Eukaryota</taxon>
        <taxon>Fungi</taxon>
        <taxon>Dikarya</taxon>
        <taxon>Basidiomycota</taxon>
        <taxon>Ustilaginomycotina</taxon>
        <taxon>Exobasidiomycetes</taxon>
        <taxon>Tilletiales</taxon>
        <taxon>Tilletiaceae</taxon>
        <taxon>Tilletia</taxon>
    </lineage>
</organism>
<feature type="chain" id="PRO_5036492418" description="Reverse transcriptase domain-containing protein" evidence="1">
    <location>
        <begin position="17"/>
        <end position="1184"/>
    </location>
</feature>